<proteinExistence type="predicted"/>
<keyword evidence="1" id="KW-0472">Membrane</keyword>
<organism evidence="2 3">
    <name type="scientific">Arabidopsis suecica</name>
    <name type="common">Swedish thale-cress</name>
    <name type="synonym">Cardaminopsis suecica</name>
    <dbReference type="NCBI Taxonomy" id="45249"/>
    <lineage>
        <taxon>Eukaryota</taxon>
        <taxon>Viridiplantae</taxon>
        <taxon>Streptophyta</taxon>
        <taxon>Embryophyta</taxon>
        <taxon>Tracheophyta</taxon>
        <taxon>Spermatophyta</taxon>
        <taxon>Magnoliopsida</taxon>
        <taxon>eudicotyledons</taxon>
        <taxon>Gunneridae</taxon>
        <taxon>Pentapetalae</taxon>
        <taxon>rosids</taxon>
        <taxon>malvids</taxon>
        <taxon>Brassicales</taxon>
        <taxon>Brassicaceae</taxon>
        <taxon>Camelineae</taxon>
        <taxon>Arabidopsis</taxon>
    </lineage>
</organism>
<keyword evidence="1" id="KW-1133">Transmembrane helix</keyword>
<feature type="transmembrane region" description="Helical" evidence="1">
    <location>
        <begin position="36"/>
        <end position="58"/>
    </location>
</feature>
<keyword evidence="3" id="KW-1185">Reference proteome</keyword>
<keyword evidence="1" id="KW-0812">Transmembrane</keyword>
<accession>A0A8T1ZVU8</accession>
<evidence type="ECO:0000256" key="1">
    <source>
        <dbReference type="SAM" id="Phobius"/>
    </source>
</evidence>
<dbReference type="AlphaFoldDB" id="A0A8T1ZVU8"/>
<dbReference type="Proteomes" id="UP000694251">
    <property type="component" value="Chromosome 10"/>
</dbReference>
<comment type="caution">
    <text evidence="2">The sequence shown here is derived from an EMBL/GenBank/DDBJ whole genome shotgun (WGS) entry which is preliminary data.</text>
</comment>
<name>A0A8T1ZVU8_ARASU</name>
<sequence>MKLNWLCSRTINLPEATTFLHVPRFSSQNLQLSEKFLGAVIFIPVFVVAVVGASNPAAFGMAGQAGEKVVERMKKLFEMMKEGENSMETLLGLSLLIGNRTKGNIEAMNEIKSHN</sequence>
<reference evidence="2 3" key="1">
    <citation type="submission" date="2020-12" db="EMBL/GenBank/DDBJ databases">
        <title>Concerted genomic and epigenomic changes stabilize Arabidopsis allopolyploids.</title>
        <authorList>
            <person name="Chen Z."/>
        </authorList>
    </citation>
    <scope>NUCLEOTIDE SEQUENCE [LARGE SCALE GENOMIC DNA]</scope>
    <source>
        <strain evidence="2">As9502</strain>
        <tissue evidence="2">Leaf</tissue>
    </source>
</reference>
<protein>
    <submittedName>
        <fullName evidence="2">Uncharacterized protein</fullName>
    </submittedName>
</protein>
<evidence type="ECO:0000313" key="3">
    <source>
        <dbReference type="Proteomes" id="UP000694251"/>
    </source>
</evidence>
<gene>
    <name evidence="2" type="ORF">ISN44_As10g011540</name>
</gene>
<dbReference type="EMBL" id="JAEFBJ010000010">
    <property type="protein sequence ID" value="KAG7564385.1"/>
    <property type="molecule type" value="Genomic_DNA"/>
</dbReference>
<evidence type="ECO:0000313" key="2">
    <source>
        <dbReference type="EMBL" id="KAG7564385.1"/>
    </source>
</evidence>